<name>A0A5C3QP46_9AGAR</name>
<keyword evidence="3" id="KW-1185">Reference proteome</keyword>
<organism evidence="2 3">
    <name type="scientific">Pterulicium gracile</name>
    <dbReference type="NCBI Taxonomy" id="1884261"/>
    <lineage>
        <taxon>Eukaryota</taxon>
        <taxon>Fungi</taxon>
        <taxon>Dikarya</taxon>
        <taxon>Basidiomycota</taxon>
        <taxon>Agaricomycotina</taxon>
        <taxon>Agaricomycetes</taxon>
        <taxon>Agaricomycetidae</taxon>
        <taxon>Agaricales</taxon>
        <taxon>Pleurotineae</taxon>
        <taxon>Pterulaceae</taxon>
        <taxon>Pterulicium</taxon>
    </lineage>
</organism>
<dbReference type="EMBL" id="ML178823">
    <property type="protein sequence ID" value="TFL02069.1"/>
    <property type="molecule type" value="Genomic_DNA"/>
</dbReference>
<protein>
    <submittedName>
        <fullName evidence="2">Uncharacterized protein</fullName>
    </submittedName>
</protein>
<feature type="region of interest" description="Disordered" evidence="1">
    <location>
        <begin position="125"/>
        <end position="149"/>
    </location>
</feature>
<evidence type="ECO:0000256" key="1">
    <source>
        <dbReference type="SAM" id="MobiDB-lite"/>
    </source>
</evidence>
<dbReference type="Proteomes" id="UP000305067">
    <property type="component" value="Unassembled WGS sequence"/>
</dbReference>
<accession>A0A5C3QP46</accession>
<sequence>MVSQFMTAAKEVEPLLSLHQRSASSAFGLASNSSDPDHLIFSPPQLGFVNHSCNMHLLSTRRNSTPQFPLSKSLSLNFGLGSHKPPHTNTALRPLILVERHFGLGQGCDISPRKSQFQPVGKWLKRGSISRPRRRPHSEPFGSGGEKGLPTVREGYYGVPSSAVCCNRCGHVMTGTVAV</sequence>
<dbReference type="AlphaFoldDB" id="A0A5C3QP46"/>
<evidence type="ECO:0000313" key="2">
    <source>
        <dbReference type="EMBL" id="TFL02069.1"/>
    </source>
</evidence>
<evidence type="ECO:0000313" key="3">
    <source>
        <dbReference type="Proteomes" id="UP000305067"/>
    </source>
</evidence>
<reference evidence="2 3" key="1">
    <citation type="journal article" date="2019" name="Nat. Ecol. Evol.">
        <title>Megaphylogeny resolves global patterns of mushroom evolution.</title>
        <authorList>
            <person name="Varga T."/>
            <person name="Krizsan K."/>
            <person name="Foldi C."/>
            <person name="Dima B."/>
            <person name="Sanchez-Garcia M."/>
            <person name="Sanchez-Ramirez S."/>
            <person name="Szollosi G.J."/>
            <person name="Szarkandi J.G."/>
            <person name="Papp V."/>
            <person name="Albert L."/>
            <person name="Andreopoulos W."/>
            <person name="Angelini C."/>
            <person name="Antonin V."/>
            <person name="Barry K.W."/>
            <person name="Bougher N.L."/>
            <person name="Buchanan P."/>
            <person name="Buyck B."/>
            <person name="Bense V."/>
            <person name="Catcheside P."/>
            <person name="Chovatia M."/>
            <person name="Cooper J."/>
            <person name="Damon W."/>
            <person name="Desjardin D."/>
            <person name="Finy P."/>
            <person name="Geml J."/>
            <person name="Haridas S."/>
            <person name="Hughes K."/>
            <person name="Justo A."/>
            <person name="Karasinski D."/>
            <person name="Kautmanova I."/>
            <person name="Kiss B."/>
            <person name="Kocsube S."/>
            <person name="Kotiranta H."/>
            <person name="LaButti K.M."/>
            <person name="Lechner B.E."/>
            <person name="Liimatainen K."/>
            <person name="Lipzen A."/>
            <person name="Lukacs Z."/>
            <person name="Mihaltcheva S."/>
            <person name="Morgado L.N."/>
            <person name="Niskanen T."/>
            <person name="Noordeloos M.E."/>
            <person name="Ohm R.A."/>
            <person name="Ortiz-Santana B."/>
            <person name="Ovrebo C."/>
            <person name="Racz N."/>
            <person name="Riley R."/>
            <person name="Savchenko A."/>
            <person name="Shiryaev A."/>
            <person name="Soop K."/>
            <person name="Spirin V."/>
            <person name="Szebenyi C."/>
            <person name="Tomsovsky M."/>
            <person name="Tulloss R.E."/>
            <person name="Uehling J."/>
            <person name="Grigoriev I.V."/>
            <person name="Vagvolgyi C."/>
            <person name="Papp T."/>
            <person name="Martin F.M."/>
            <person name="Miettinen O."/>
            <person name="Hibbett D.S."/>
            <person name="Nagy L.G."/>
        </authorList>
    </citation>
    <scope>NUCLEOTIDE SEQUENCE [LARGE SCALE GENOMIC DNA]</scope>
    <source>
        <strain evidence="2 3">CBS 309.79</strain>
    </source>
</reference>
<gene>
    <name evidence="2" type="ORF">BDV98DRAFT_566622</name>
</gene>
<proteinExistence type="predicted"/>